<dbReference type="SUPFAM" id="SSF75217">
    <property type="entry name" value="alpha/beta knot"/>
    <property type="match status" value="1"/>
</dbReference>
<name>D7G6Y6_ECTSI</name>
<dbReference type="AlphaFoldDB" id="D7G6Y6"/>
<feature type="region of interest" description="Disordered" evidence="7">
    <location>
        <begin position="38"/>
        <end position="72"/>
    </location>
</feature>
<dbReference type="EMBL" id="FN649727">
    <property type="protein sequence ID" value="CBJ25679.1"/>
    <property type="molecule type" value="Genomic_DNA"/>
</dbReference>
<dbReference type="PANTHER" id="PTHR43453:SF1">
    <property type="entry name" value="TRNA_RRNA METHYLTRANSFERASE SPOU TYPE DOMAIN-CONTAINING PROTEIN"/>
    <property type="match status" value="1"/>
</dbReference>
<feature type="domain" description="tRNA/rRNA methyltransferase SpoU type" evidence="9">
    <location>
        <begin position="155"/>
        <end position="297"/>
    </location>
</feature>
<dbReference type="InterPro" id="IPR029028">
    <property type="entry name" value="Alpha/beta_knot_MTases"/>
</dbReference>
<evidence type="ECO:0000313" key="11">
    <source>
        <dbReference type="Proteomes" id="UP000002630"/>
    </source>
</evidence>
<proteinExistence type="inferred from homology"/>
<dbReference type="InParanoid" id="D7G6Y6"/>
<reference evidence="10 11" key="1">
    <citation type="journal article" date="2010" name="Nature">
        <title>The Ectocarpus genome and the independent evolution of multicellularity in brown algae.</title>
        <authorList>
            <person name="Cock J.M."/>
            <person name="Sterck L."/>
            <person name="Rouze P."/>
            <person name="Scornet D."/>
            <person name="Allen A.E."/>
            <person name="Amoutzias G."/>
            <person name="Anthouard V."/>
            <person name="Artiguenave F."/>
            <person name="Aury J.M."/>
            <person name="Badger J.H."/>
            <person name="Beszteri B."/>
            <person name="Billiau K."/>
            <person name="Bonnet E."/>
            <person name="Bothwell J.H."/>
            <person name="Bowler C."/>
            <person name="Boyen C."/>
            <person name="Brownlee C."/>
            <person name="Carrano C.J."/>
            <person name="Charrier B."/>
            <person name="Cho G.Y."/>
            <person name="Coelho S.M."/>
            <person name="Collen J."/>
            <person name="Corre E."/>
            <person name="Da Silva C."/>
            <person name="Delage L."/>
            <person name="Delaroque N."/>
            <person name="Dittami S.M."/>
            <person name="Doulbeau S."/>
            <person name="Elias M."/>
            <person name="Farnham G."/>
            <person name="Gachon C.M."/>
            <person name="Gschloessl B."/>
            <person name="Heesch S."/>
            <person name="Jabbari K."/>
            <person name="Jubin C."/>
            <person name="Kawai H."/>
            <person name="Kimura K."/>
            <person name="Kloareg B."/>
            <person name="Kupper F.C."/>
            <person name="Lang D."/>
            <person name="Le Bail A."/>
            <person name="Leblanc C."/>
            <person name="Lerouge P."/>
            <person name="Lohr M."/>
            <person name="Lopez P.J."/>
            <person name="Martens C."/>
            <person name="Maumus F."/>
            <person name="Michel G."/>
            <person name="Miranda-Saavedra D."/>
            <person name="Morales J."/>
            <person name="Moreau H."/>
            <person name="Motomura T."/>
            <person name="Nagasato C."/>
            <person name="Napoli C.A."/>
            <person name="Nelson D.R."/>
            <person name="Nyvall-Collen P."/>
            <person name="Peters A.F."/>
            <person name="Pommier C."/>
            <person name="Potin P."/>
            <person name="Poulain J."/>
            <person name="Quesneville H."/>
            <person name="Read B."/>
            <person name="Rensing S.A."/>
            <person name="Ritter A."/>
            <person name="Rousvoal S."/>
            <person name="Samanta M."/>
            <person name="Samson G."/>
            <person name="Schroeder D.C."/>
            <person name="Segurens B."/>
            <person name="Strittmatter M."/>
            <person name="Tonon T."/>
            <person name="Tregear J.W."/>
            <person name="Valentin K."/>
            <person name="von Dassow P."/>
            <person name="Yamagishi T."/>
            <person name="Van de Peer Y."/>
            <person name="Wincker P."/>
        </authorList>
    </citation>
    <scope>NUCLEOTIDE SEQUENCE [LARGE SCALE GENOMIC DNA]</scope>
    <source>
        <strain evidence="11">Ec32 / CCAP1310/4</strain>
    </source>
</reference>
<dbReference type="GO" id="GO:0008173">
    <property type="term" value="F:RNA methyltransferase activity"/>
    <property type="evidence" value="ECO:0007669"/>
    <property type="project" value="InterPro"/>
</dbReference>
<evidence type="ECO:0000256" key="2">
    <source>
        <dbReference type="ARBA" id="ARBA00022603"/>
    </source>
</evidence>
<sequence>MLIWRGDRLLMALSTLGLVRCYLSPRLGGTYPCSSRSVQQRLYRRSRSTGDRSSNDVVSPKTSGGGAVEQDSHVDEWDTWEFGTWKTRTHSENVAEAAARAAGPAKVSTFIGTRALVDQTASDLERAVDLLKGYLSEDRLSRMEDVLDQRTRSATLVFENPANPNNVWACLRTLDSFGIQHAHIVSDPSTYSKQARLKTMCTAMGSQKWLTLHGHDRPEDAVAKLKTDGYQVVASDLSPSAVPISEIDWSVPTAVVLGNEERGISDSMRDMADATFVIPMRGFVRSFNMSVACSIILAHLSAVRALKHGDLPEDERREVAVTWLMQCVRGSEHILKREGIDIPQEIFGTDKQRPQNIAGYRVR</sequence>
<evidence type="ECO:0000256" key="8">
    <source>
        <dbReference type="SAM" id="SignalP"/>
    </source>
</evidence>
<dbReference type="OMA" id="TWKTRTH"/>
<protein>
    <recommendedName>
        <fullName evidence="9">tRNA/rRNA methyltransferase SpoU type domain-containing protein</fullName>
    </recommendedName>
</protein>
<keyword evidence="2" id="KW-0489">Methyltransferase</keyword>
<dbReference type="GO" id="GO:0002938">
    <property type="term" value="P:tRNA guanine ribose methylation"/>
    <property type="evidence" value="ECO:0007669"/>
    <property type="project" value="TreeGrafter"/>
</dbReference>
<evidence type="ECO:0000256" key="7">
    <source>
        <dbReference type="SAM" id="MobiDB-lite"/>
    </source>
</evidence>
<keyword evidence="11" id="KW-1185">Reference proteome</keyword>
<keyword evidence="3" id="KW-0808">Transferase</keyword>
<organism evidence="10 11">
    <name type="scientific">Ectocarpus siliculosus</name>
    <name type="common">Brown alga</name>
    <name type="synonym">Conferva siliculosa</name>
    <dbReference type="NCBI Taxonomy" id="2880"/>
    <lineage>
        <taxon>Eukaryota</taxon>
        <taxon>Sar</taxon>
        <taxon>Stramenopiles</taxon>
        <taxon>Ochrophyta</taxon>
        <taxon>PX clade</taxon>
        <taxon>Phaeophyceae</taxon>
        <taxon>Ectocarpales</taxon>
        <taxon>Ectocarpaceae</taxon>
        <taxon>Ectocarpus</taxon>
    </lineage>
</organism>
<evidence type="ECO:0000256" key="4">
    <source>
        <dbReference type="ARBA" id="ARBA00022691"/>
    </source>
</evidence>
<feature type="chain" id="PRO_5003096116" description="tRNA/rRNA methyltransferase SpoU type domain-containing protein" evidence="8">
    <location>
        <begin position="22"/>
        <end position="363"/>
    </location>
</feature>
<dbReference type="CDD" id="cd18092">
    <property type="entry name" value="SpoU-like_TrmH"/>
    <property type="match status" value="1"/>
</dbReference>
<dbReference type="InterPro" id="IPR029026">
    <property type="entry name" value="tRNA_m1G_MTases_N"/>
</dbReference>
<evidence type="ECO:0000256" key="5">
    <source>
        <dbReference type="ARBA" id="ARBA00022694"/>
    </source>
</evidence>
<dbReference type="Pfam" id="PF00588">
    <property type="entry name" value="SpoU_methylase"/>
    <property type="match status" value="1"/>
</dbReference>
<dbReference type="PANTHER" id="PTHR43453">
    <property type="entry name" value="RRNA METHYLASE-LIKE"/>
    <property type="match status" value="1"/>
</dbReference>
<dbReference type="Gene3D" id="3.40.1280.10">
    <property type="match status" value="1"/>
</dbReference>
<evidence type="ECO:0000313" key="10">
    <source>
        <dbReference type="EMBL" id="CBJ25679.1"/>
    </source>
</evidence>
<dbReference type="EMBL" id="FN649035">
    <property type="protein sequence ID" value="CBJ25679.1"/>
    <property type="molecule type" value="Genomic_DNA"/>
</dbReference>
<dbReference type="STRING" id="2880.D7G6Y6"/>
<keyword evidence="8" id="KW-0732">Signal</keyword>
<dbReference type="OrthoDB" id="241340at2759"/>
<accession>D7G6Y6</accession>
<gene>
    <name evidence="10" type="ORF">Esi_0008_0093</name>
</gene>
<keyword evidence="4" id="KW-0949">S-adenosyl-L-methionine</keyword>
<dbReference type="Proteomes" id="UP000002630">
    <property type="component" value="Linkage Group LG02"/>
</dbReference>
<evidence type="ECO:0000256" key="3">
    <source>
        <dbReference type="ARBA" id="ARBA00022679"/>
    </source>
</evidence>
<dbReference type="InterPro" id="IPR033671">
    <property type="entry name" value="TrmH"/>
</dbReference>
<evidence type="ECO:0000256" key="1">
    <source>
        <dbReference type="ARBA" id="ARBA00022555"/>
    </source>
</evidence>
<dbReference type="HAMAP" id="MF_02060">
    <property type="entry name" value="tRNA_methyltr_TrmH"/>
    <property type="match status" value="1"/>
</dbReference>
<evidence type="ECO:0000259" key="9">
    <source>
        <dbReference type="Pfam" id="PF00588"/>
    </source>
</evidence>
<keyword evidence="1" id="KW-0820">tRNA-binding</keyword>
<dbReference type="GO" id="GO:0000049">
    <property type="term" value="F:tRNA binding"/>
    <property type="evidence" value="ECO:0007669"/>
    <property type="project" value="UniProtKB-KW"/>
</dbReference>
<evidence type="ECO:0000256" key="6">
    <source>
        <dbReference type="ARBA" id="ARBA00022884"/>
    </source>
</evidence>
<keyword evidence="5" id="KW-0819">tRNA processing</keyword>
<feature type="signal peptide" evidence="8">
    <location>
        <begin position="1"/>
        <end position="21"/>
    </location>
</feature>
<dbReference type="InterPro" id="IPR001537">
    <property type="entry name" value="SpoU_MeTrfase"/>
</dbReference>
<keyword evidence="6" id="KW-0694">RNA-binding</keyword>
<dbReference type="eggNOG" id="KOG0838">
    <property type="taxonomic scope" value="Eukaryota"/>
</dbReference>